<feature type="transmembrane region" description="Helical" evidence="6">
    <location>
        <begin position="186"/>
        <end position="206"/>
    </location>
</feature>
<keyword evidence="2 6" id="KW-0812">Transmembrane</keyword>
<feature type="transmembrane region" description="Helical" evidence="6">
    <location>
        <begin position="43"/>
        <end position="66"/>
    </location>
</feature>
<name>A0A1Y5WSU8_KIBAR</name>
<dbReference type="PANTHER" id="PTHR43229:SF2">
    <property type="entry name" value="NODULATION PROTEIN J"/>
    <property type="match status" value="1"/>
</dbReference>
<evidence type="ECO:0000256" key="6">
    <source>
        <dbReference type="RuleBase" id="RU361157"/>
    </source>
</evidence>
<dbReference type="InterPro" id="IPR013525">
    <property type="entry name" value="ABC2_TM"/>
</dbReference>
<dbReference type="Pfam" id="PF01061">
    <property type="entry name" value="ABC2_membrane"/>
    <property type="match status" value="1"/>
</dbReference>
<feature type="transmembrane region" description="Helical" evidence="6">
    <location>
        <begin position="242"/>
        <end position="265"/>
    </location>
</feature>
<reference evidence="8 9" key="1">
    <citation type="submission" date="2017-04" db="EMBL/GenBank/DDBJ databases">
        <authorList>
            <person name="Afonso C.L."/>
            <person name="Miller P.J."/>
            <person name="Scott M.A."/>
            <person name="Spackman E."/>
            <person name="Goraichik I."/>
            <person name="Dimitrov K.M."/>
            <person name="Suarez D.L."/>
            <person name="Swayne D.E."/>
        </authorList>
    </citation>
    <scope>NUCLEOTIDE SEQUENCE [LARGE SCALE GENOMIC DNA]</scope>
    <source>
        <strain evidence="8 9">DSM 43828</strain>
    </source>
</reference>
<comment type="similarity">
    <text evidence="6">Belongs to the ABC-2 integral membrane protein family.</text>
</comment>
<proteinExistence type="inferred from homology"/>
<evidence type="ECO:0000256" key="4">
    <source>
        <dbReference type="ARBA" id="ARBA00023136"/>
    </source>
</evidence>
<feature type="transmembrane region" description="Helical" evidence="6">
    <location>
        <begin position="72"/>
        <end position="96"/>
    </location>
</feature>
<comment type="subcellular location">
    <subcellularLocation>
        <location evidence="6">Cell membrane</location>
        <topology evidence="6">Multi-pass membrane protein</topology>
    </subcellularLocation>
    <subcellularLocation>
        <location evidence="1">Membrane</location>
        <topology evidence="1">Multi-pass membrane protein</topology>
    </subcellularLocation>
</comment>
<keyword evidence="6" id="KW-1003">Cell membrane</keyword>
<dbReference type="OrthoDB" id="8988363at2"/>
<gene>
    <name evidence="8" type="ORF">SAMN05661093_00199</name>
</gene>
<evidence type="ECO:0000256" key="3">
    <source>
        <dbReference type="ARBA" id="ARBA00022989"/>
    </source>
</evidence>
<dbReference type="PIRSF" id="PIRSF006648">
    <property type="entry name" value="DrrB"/>
    <property type="match status" value="1"/>
</dbReference>
<keyword evidence="5" id="KW-0046">Antibiotic resistance</keyword>
<dbReference type="GO" id="GO:0140359">
    <property type="term" value="F:ABC-type transporter activity"/>
    <property type="evidence" value="ECO:0007669"/>
    <property type="project" value="InterPro"/>
</dbReference>
<evidence type="ECO:0000256" key="5">
    <source>
        <dbReference type="ARBA" id="ARBA00023251"/>
    </source>
</evidence>
<keyword evidence="9" id="KW-1185">Reference proteome</keyword>
<dbReference type="InterPro" id="IPR047817">
    <property type="entry name" value="ABC2_TM_bact-type"/>
</dbReference>
<dbReference type="Proteomes" id="UP000192674">
    <property type="component" value="Unassembled WGS sequence"/>
</dbReference>
<keyword evidence="4 6" id="KW-0472">Membrane</keyword>
<protein>
    <recommendedName>
        <fullName evidence="6">Transport permease protein</fullName>
    </recommendedName>
</protein>
<dbReference type="RefSeq" id="WP_033384457.1">
    <property type="nucleotide sequence ID" value="NZ_FWXV01000001.1"/>
</dbReference>
<evidence type="ECO:0000259" key="7">
    <source>
        <dbReference type="PROSITE" id="PS51012"/>
    </source>
</evidence>
<dbReference type="EMBL" id="FWXV01000001">
    <property type="protein sequence ID" value="SMC49345.1"/>
    <property type="molecule type" value="Genomic_DNA"/>
</dbReference>
<keyword evidence="3 6" id="KW-1133">Transmembrane helix</keyword>
<feature type="transmembrane region" description="Helical" evidence="6">
    <location>
        <begin position="155"/>
        <end position="179"/>
    </location>
</feature>
<dbReference type="AlphaFoldDB" id="A0A1Y5WSU8"/>
<dbReference type="GO" id="GO:0043190">
    <property type="term" value="C:ATP-binding cassette (ABC) transporter complex"/>
    <property type="evidence" value="ECO:0007669"/>
    <property type="project" value="InterPro"/>
</dbReference>
<organism evidence="8 9">
    <name type="scientific">Kibdelosporangium aridum</name>
    <dbReference type="NCBI Taxonomy" id="2030"/>
    <lineage>
        <taxon>Bacteria</taxon>
        <taxon>Bacillati</taxon>
        <taxon>Actinomycetota</taxon>
        <taxon>Actinomycetes</taxon>
        <taxon>Pseudonocardiales</taxon>
        <taxon>Pseudonocardiaceae</taxon>
        <taxon>Kibdelosporangium</taxon>
    </lineage>
</organism>
<evidence type="ECO:0000256" key="1">
    <source>
        <dbReference type="ARBA" id="ARBA00004141"/>
    </source>
</evidence>
<evidence type="ECO:0000313" key="9">
    <source>
        <dbReference type="Proteomes" id="UP000192674"/>
    </source>
</evidence>
<dbReference type="PROSITE" id="PS51012">
    <property type="entry name" value="ABC_TM2"/>
    <property type="match status" value="1"/>
</dbReference>
<evidence type="ECO:0000313" key="8">
    <source>
        <dbReference type="EMBL" id="SMC49345.1"/>
    </source>
</evidence>
<dbReference type="InterPro" id="IPR000412">
    <property type="entry name" value="ABC_2_transport"/>
</dbReference>
<feature type="domain" description="ABC transmembrane type-2" evidence="7">
    <location>
        <begin position="41"/>
        <end position="268"/>
    </location>
</feature>
<feature type="transmembrane region" description="Helical" evidence="6">
    <location>
        <begin position="117"/>
        <end position="143"/>
    </location>
</feature>
<dbReference type="PANTHER" id="PTHR43229">
    <property type="entry name" value="NODULATION PROTEIN J"/>
    <property type="match status" value="1"/>
</dbReference>
<dbReference type="InterPro" id="IPR051784">
    <property type="entry name" value="Nod_factor_ABC_transporter"/>
</dbReference>
<accession>A0A1Y5WSU8</accession>
<sequence>MSTPALQSVLTEGKRMPRPSAWSASLTFGWRSMLKIKHIPEQIFDVTAFPILMTLMFTYLFGGAVAGSTGDYLQFLLPGMLVTSVTMITMYTGTGVNSDINKGIFDRIRTLPVWRPAALVGALLGDVVRYSMATVTILLLGLLMGFRPEGGPLHWLAAIGVLLVFAFAFSWIWTMFGLLLRSEKSVMSVSMLVIMPATFLSNVYVLPDTMPDWLRTMVSANPITHAVSAVRGLLAGQVPGGWILSTLAYAAGITVVFGLISMRLYNKRE</sequence>
<evidence type="ECO:0000256" key="2">
    <source>
        <dbReference type="ARBA" id="ARBA00022692"/>
    </source>
</evidence>
<keyword evidence="6" id="KW-0813">Transport</keyword>
<dbReference type="GO" id="GO:0046677">
    <property type="term" value="P:response to antibiotic"/>
    <property type="evidence" value="ECO:0007669"/>
    <property type="project" value="UniProtKB-KW"/>
</dbReference>